<dbReference type="GO" id="GO:0000976">
    <property type="term" value="F:transcription cis-regulatory region binding"/>
    <property type="evidence" value="ECO:0007669"/>
    <property type="project" value="TreeGrafter"/>
</dbReference>
<dbReference type="GO" id="GO:0032993">
    <property type="term" value="C:protein-DNA complex"/>
    <property type="evidence" value="ECO:0007669"/>
    <property type="project" value="TreeGrafter"/>
</dbReference>
<evidence type="ECO:0000256" key="9">
    <source>
        <dbReference type="PROSITE-ProRule" id="PRU01091"/>
    </source>
</evidence>
<keyword evidence="5 9" id="KW-0238">DNA-binding</keyword>
<keyword evidence="3" id="KW-0902">Two-component regulatory system</keyword>
<dbReference type="InterPro" id="IPR001789">
    <property type="entry name" value="Sig_transdc_resp-reg_receiver"/>
</dbReference>
<dbReference type="AlphaFoldDB" id="A0A7Y0EFZ4"/>
<dbReference type="Pfam" id="PF00486">
    <property type="entry name" value="Trans_reg_C"/>
    <property type="match status" value="1"/>
</dbReference>
<evidence type="ECO:0000256" key="1">
    <source>
        <dbReference type="ARBA" id="ARBA00018672"/>
    </source>
</evidence>
<gene>
    <name evidence="12" type="ORF">HBE96_08750</name>
</gene>
<reference evidence="12 13" key="1">
    <citation type="submission" date="2020-04" db="EMBL/GenBank/DDBJ databases">
        <authorList>
            <person name="Doyle D.A."/>
        </authorList>
    </citation>
    <scope>NUCLEOTIDE SEQUENCE [LARGE SCALE GENOMIC DNA]</scope>
    <source>
        <strain evidence="12 13">P21</strain>
    </source>
</reference>
<dbReference type="PANTHER" id="PTHR48111">
    <property type="entry name" value="REGULATOR OF RPOS"/>
    <property type="match status" value="1"/>
</dbReference>
<dbReference type="PROSITE" id="PS51755">
    <property type="entry name" value="OMPR_PHOB"/>
    <property type="match status" value="1"/>
</dbReference>
<dbReference type="SMART" id="SM00862">
    <property type="entry name" value="Trans_reg_C"/>
    <property type="match status" value="1"/>
</dbReference>
<sequence>MRTILIVEDDPAIRDLVSINLEMVGYKVLNAEDGEVAKNIIEKEVIDLILLDVILPKIDGFTLITKIKNKDIPVIFVTAKESVLNKVKGLKLGADDYIVKPFETIELLARIEVVLRRYNSLDEILKFKHIEVHIKERVVKINNKHIDLTLKEFKLLVLFLKNKNIALSRDQILEKIWGYDYLGVTRTVDIHVQRLREKLNLKENIKTVFKVGYRIED</sequence>
<comment type="caution">
    <text evidence="12">The sequence shown here is derived from an EMBL/GenBank/DDBJ whole genome shotgun (WGS) entry which is preliminary data.</text>
</comment>
<evidence type="ECO:0000256" key="8">
    <source>
        <dbReference type="PROSITE-ProRule" id="PRU00169"/>
    </source>
</evidence>
<reference evidence="12 13" key="2">
    <citation type="submission" date="2020-06" db="EMBL/GenBank/DDBJ databases">
        <title>Complete Genome Sequence of Clostridium muelleri sp. nov. P21T, an Acid-Alcohol Producing Acetogen Isolated from Old Hay.</title>
        <authorList>
            <person name="Duncan K.E."/>
            <person name="Tanner R.S."/>
        </authorList>
    </citation>
    <scope>NUCLEOTIDE SEQUENCE [LARGE SCALE GENOMIC DNA]</scope>
    <source>
        <strain evidence="12 13">P21</strain>
    </source>
</reference>
<feature type="domain" description="OmpR/PhoB-type" evidence="11">
    <location>
        <begin position="122"/>
        <end position="217"/>
    </location>
</feature>
<evidence type="ECO:0000313" key="12">
    <source>
        <dbReference type="EMBL" id="NMM62784.1"/>
    </source>
</evidence>
<evidence type="ECO:0000313" key="13">
    <source>
        <dbReference type="Proteomes" id="UP000537131"/>
    </source>
</evidence>
<evidence type="ECO:0000259" key="11">
    <source>
        <dbReference type="PROSITE" id="PS51755"/>
    </source>
</evidence>
<dbReference type="InterPro" id="IPR011006">
    <property type="entry name" value="CheY-like_superfamily"/>
</dbReference>
<keyword evidence="13" id="KW-1185">Reference proteome</keyword>
<dbReference type="CDD" id="cd17574">
    <property type="entry name" value="REC_OmpR"/>
    <property type="match status" value="1"/>
</dbReference>
<dbReference type="PROSITE" id="PS50110">
    <property type="entry name" value="RESPONSE_REGULATORY"/>
    <property type="match status" value="1"/>
</dbReference>
<dbReference type="Gene3D" id="6.10.250.690">
    <property type="match status" value="1"/>
</dbReference>
<accession>A0A7Y0EFZ4</accession>
<dbReference type="InterPro" id="IPR036388">
    <property type="entry name" value="WH-like_DNA-bd_sf"/>
</dbReference>
<dbReference type="SUPFAM" id="SSF52172">
    <property type="entry name" value="CheY-like"/>
    <property type="match status" value="1"/>
</dbReference>
<dbReference type="GO" id="GO:0000156">
    <property type="term" value="F:phosphorelay response regulator activity"/>
    <property type="evidence" value="ECO:0007669"/>
    <property type="project" value="TreeGrafter"/>
</dbReference>
<comment type="function">
    <text evidence="7">May play the central regulatory role in sporulation. It may be an element of the effector pathway responsible for the activation of sporulation genes in response to nutritional stress. Spo0A may act in concert with spo0H (a sigma factor) to control the expression of some genes that are critical to the sporulation process.</text>
</comment>
<dbReference type="GO" id="GO:0006355">
    <property type="term" value="P:regulation of DNA-templated transcription"/>
    <property type="evidence" value="ECO:0007669"/>
    <property type="project" value="InterPro"/>
</dbReference>
<dbReference type="Gene3D" id="1.10.10.10">
    <property type="entry name" value="Winged helix-like DNA-binding domain superfamily/Winged helix DNA-binding domain"/>
    <property type="match status" value="1"/>
</dbReference>
<keyword evidence="6" id="KW-0804">Transcription</keyword>
<dbReference type="EMBL" id="JABBNI010000014">
    <property type="protein sequence ID" value="NMM62784.1"/>
    <property type="molecule type" value="Genomic_DNA"/>
</dbReference>
<dbReference type="Proteomes" id="UP000537131">
    <property type="component" value="Unassembled WGS sequence"/>
</dbReference>
<evidence type="ECO:0000256" key="7">
    <source>
        <dbReference type="ARBA" id="ARBA00024867"/>
    </source>
</evidence>
<dbReference type="RefSeq" id="WP_169297380.1">
    <property type="nucleotide sequence ID" value="NZ_JABBNI010000014.1"/>
</dbReference>
<evidence type="ECO:0000259" key="10">
    <source>
        <dbReference type="PROSITE" id="PS50110"/>
    </source>
</evidence>
<feature type="DNA-binding region" description="OmpR/PhoB-type" evidence="9">
    <location>
        <begin position="122"/>
        <end position="217"/>
    </location>
</feature>
<feature type="modified residue" description="4-aspartylphosphate" evidence="8">
    <location>
        <position position="52"/>
    </location>
</feature>
<dbReference type="Gene3D" id="3.40.50.2300">
    <property type="match status" value="1"/>
</dbReference>
<dbReference type="Pfam" id="PF00072">
    <property type="entry name" value="Response_reg"/>
    <property type="match status" value="1"/>
</dbReference>
<dbReference type="GO" id="GO:0005829">
    <property type="term" value="C:cytosol"/>
    <property type="evidence" value="ECO:0007669"/>
    <property type="project" value="TreeGrafter"/>
</dbReference>
<dbReference type="CDD" id="cd00383">
    <property type="entry name" value="trans_reg_C"/>
    <property type="match status" value="1"/>
</dbReference>
<dbReference type="InterPro" id="IPR001867">
    <property type="entry name" value="OmpR/PhoB-type_DNA-bd"/>
</dbReference>
<evidence type="ECO:0000256" key="6">
    <source>
        <dbReference type="ARBA" id="ARBA00023163"/>
    </source>
</evidence>
<evidence type="ECO:0000256" key="2">
    <source>
        <dbReference type="ARBA" id="ARBA00022553"/>
    </source>
</evidence>
<evidence type="ECO:0000256" key="3">
    <source>
        <dbReference type="ARBA" id="ARBA00023012"/>
    </source>
</evidence>
<keyword evidence="2 8" id="KW-0597">Phosphoprotein</keyword>
<evidence type="ECO:0000256" key="4">
    <source>
        <dbReference type="ARBA" id="ARBA00023015"/>
    </source>
</evidence>
<name>A0A7Y0EFZ4_9CLOT</name>
<organism evidence="12 13">
    <name type="scientific">Clostridium muellerianum</name>
    <dbReference type="NCBI Taxonomy" id="2716538"/>
    <lineage>
        <taxon>Bacteria</taxon>
        <taxon>Bacillati</taxon>
        <taxon>Bacillota</taxon>
        <taxon>Clostridia</taxon>
        <taxon>Eubacteriales</taxon>
        <taxon>Clostridiaceae</taxon>
        <taxon>Clostridium</taxon>
    </lineage>
</organism>
<dbReference type="InterPro" id="IPR039420">
    <property type="entry name" value="WalR-like"/>
</dbReference>
<proteinExistence type="predicted"/>
<keyword evidence="4" id="KW-0805">Transcription regulation</keyword>
<dbReference type="SMART" id="SM00448">
    <property type="entry name" value="REC"/>
    <property type="match status" value="1"/>
</dbReference>
<dbReference type="PANTHER" id="PTHR48111:SF40">
    <property type="entry name" value="PHOSPHATE REGULON TRANSCRIPTIONAL REGULATORY PROTEIN PHOB"/>
    <property type="match status" value="1"/>
</dbReference>
<protein>
    <recommendedName>
        <fullName evidence="1">Stage 0 sporulation protein A homolog</fullName>
    </recommendedName>
</protein>
<feature type="domain" description="Response regulatory" evidence="10">
    <location>
        <begin position="3"/>
        <end position="115"/>
    </location>
</feature>
<evidence type="ECO:0000256" key="5">
    <source>
        <dbReference type="ARBA" id="ARBA00023125"/>
    </source>
</evidence>